<dbReference type="AlphaFoldDB" id="A0A8B6EZT9"/>
<evidence type="ECO:0000313" key="6">
    <source>
        <dbReference type="Proteomes" id="UP000596742"/>
    </source>
</evidence>
<comment type="caution">
    <text evidence="5">The sequence shown here is derived from an EMBL/GenBank/DDBJ whole genome shotgun (WGS) entry which is preliminary data.</text>
</comment>
<comment type="similarity">
    <text evidence="1">Belongs to the sulfotransferase 1 family.</text>
</comment>
<protein>
    <submittedName>
        <fullName evidence="5">Myeloid differentiation primary response protein MyD88</fullName>
    </submittedName>
</protein>
<dbReference type="InterPro" id="IPR000863">
    <property type="entry name" value="Sulfotransferase_dom"/>
</dbReference>
<evidence type="ECO:0000259" key="4">
    <source>
        <dbReference type="PROSITE" id="PS50104"/>
    </source>
</evidence>
<dbReference type="GO" id="GO:0007165">
    <property type="term" value="P:signal transduction"/>
    <property type="evidence" value="ECO:0007669"/>
    <property type="project" value="InterPro"/>
</dbReference>
<evidence type="ECO:0000256" key="3">
    <source>
        <dbReference type="SAM" id="MobiDB-lite"/>
    </source>
</evidence>
<feature type="compositionally biased region" description="Basic and acidic residues" evidence="3">
    <location>
        <begin position="1"/>
        <end position="10"/>
    </location>
</feature>
<feature type="region of interest" description="Disordered" evidence="3">
    <location>
        <begin position="344"/>
        <end position="365"/>
    </location>
</feature>
<dbReference type="SUPFAM" id="SSF52540">
    <property type="entry name" value="P-loop containing nucleoside triphosphate hydrolases"/>
    <property type="match status" value="1"/>
</dbReference>
<dbReference type="InterPro" id="IPR035897">
    <property type="entry name" value="Toll_tir_struct_dom_sf"/>
</dbReference>
<dbReference type="SMART" id="SM00255">
    <property type="entry name" value="TIR"/>
    <property type="match status" value="1"/>
</dbReference>
<feature type="non-terminal residue" evidence="5">
    <location>
        <position position="566"/>
    </location>
</feature>
<sequence length="566" mass="65837">EINHNKERINKNIAKHTTTTPHRTLIQKRKRQLTMRLKVFPLVKYKDFTLAPWPCNEENPGKHLQLLKEFDSWNSDIMLCTSPKSGTHWLHEIIYMLSRQTTEYCPQSLFTTHMDMMGDFDSLESQSEPRILHTHLPFSFLPTKHVENGRKIVFVNRNPKDRHVSLYNFLLGKMGVPEDYSWNDYFDEMVLHDTLYKGWFNYTKEFLEAVDKNPTNIIHLLYEDILKNPTKELTRLAEFLEIPKNENLVAGVVDKCSFNNLKENKVMPFRVKDKPSSLFRKVQRTLTTKQKRNFMHNDASSLVTSLFTWANKGNISECISSVHKHLVTDYERSIFDLDPKQGIQGRDVEHSKQPARAPLPPKPKVPESDRYDAFVVYGNTERDIQFMKDMVNILEGEDHNIRLYVPGRDDLAGDEKYVVTAEMIANRCRRVIVVLSRGFEDSEDCDFALKLAQSLSPGAKTKRIIPILLDNVKIPLILNFVGTVNFTNPMQREWVWPRVAATIKCPLVPSIQDWQCTIDDLKNMKYDSKHVQHLLYGIGVACQEFPPEEEEEEEKKGKKGEKKKKT</sequence>
<keyword evidence="2" id="KW-0808">Transferase</keyword>
<dbReference type="PANTHER" id="PTHR11783">
    <property type="entry name" value="SULFOTRANSFERASE SULT"/>
    <property type="match status" value="1"/>
</dbReference>
<dbReference type="Gene3D" id="3.40.50.10140">
    <property type="entry name" value="Toll/interleukin-1 receptor homology (TIR) domain"/>
    <property type="match status" value="1"/>
</dbReference>
<dbReference type="OrthoDB" id="6088868at2759"/>
<dbReference type="InterPro" id="IPR027417">
    <property type="entry name" value="P-loop_NTPase"/>
</dbReference>
<feature type="region of interest" description="Disordered" evidence="3">
    <location>
        <begin position="546"/>
        <end position="566"/>
    </location>
</feature>
<keyword evidence="6" id="KW-1185">Reference proteome</keyword>
<name>A0A8B6EZT9_MYTGA</name>
<dbReference type="SUPFAM" id="SSF52200">
    <property type="entry name" value="Toll/Interleukin receptor TIR domain"/>
    <property type="match status" value="1"/>
</dbReference>
<evidence type="ECO:0000313" key="5">
    <source>
        <dbReference type="EMBL" id="VDI42520.1"/>
    </source>
</evidence>
<dbReference type="InterPro" id="IPR000157">
    <property type="entry name" value="TIR_dom"/>
</dbReference>
<feature type="domain" description="TIR" evidence="4">
    <location>
        <begin position="369"/>
        <end position="503"/>
    </location>
</feature>
<dbReference type="Pfam" id="PF00685">
    <property type="entry name" value="Sulfotransfer_1"/>
    <property type="match status" value="1"/>
</dbReference>
<feature type="compositionally biased region" description="Basic residues" evidence="3">
    <location>
        <begin position="557"/>
        <end position="566"/>
    </location>
</feature>
<evidence type="ECO:0000256" key="1">
    <source>
        <dbReference type="ARBA" id="ARBA00005771"/>
    </source>
</evidence>
<dbReference type="EMBL" id="UYJE01006028">
    <property type="protein sequence ID" value="VDI42520.1"/>
    <property type="molecule type" value="Genomic_DNA"/>
</dbReference>
<dbReference type="PROSITE" id="PS50104">
    <property type="entry name" value="TIR"/>
    <property type="match status" value="1"/>
</dbReference>
<dbReference type="Proteomes" id="UP000596742">
    <property type="component" value="Unassembled WGS sequence"/>
</dbReference>
<dbReference type="Gene3D" id="3.40.50.300">
    <property type="entry name" value="P-loop containing nucleotide triphosphate hydrolases"/>
    <property type="match status" value="1"/>
</dbReference>
<organism evidence="5 6">
    <name type="scientific">Mytilus galloprovincialis</name>
    <name type="common">Mediterranean mussel</name>
    <dbReference type="NCBI Taxonomy" id="29158"/>
    <lineage>
        <taxon>Eukaryota</taxon>
        <taxon>Metazoa</taxon>
        <taxon>Spiralia</taxon>
        <taxon>Lophotrochozoa</taxon>
        <taxon>Mollusca</taxon>
        <taxon>Bivalvia</taxon>
        <taxon>Autobranchia</taxon>
        <taxon>Pteriomorphia</taxon>
        <taxon>Mytilida</taxon>
        <taxon>Mytiloidea</taxon>
        <taxon>Mytilidae</taxon>
        <taxon>Mytilinae</taxon>
        <taxon>Mytilus</taxon>
    </lineage>
</organism>
<gene>
    <name evidence="5" type="ORF">MGAL_10B070100</name>
</gene>
<reference evidence="5" key="1">
    <citation type="submission" date="2018-11" db="EMBL/GenBank/DDBJ databases">
        <authorList>
            <person name="Alioto T."/>
            <person name="Alioto T."/>
        </authorList>
    </citation>
    <scope>NUCLEOTIDE SEQUENCE</scope>
</reference>
<dbReference type="GO" id="GO:0008146">
    <property type="term" value="F:sulfotransferase activity"/>
    <property type="evidence" value="ECO:0007669"/>
    <property type="project" value="InterPro"/>
</dbReference>
<evidence type="ECO:0000256" key="2">
    <source>
        <dbReference type="ARBA" id="ARBA00022679"/>
    </source>
</evidence>
<feature type="region of interest" description="Disordered" evidence="3">
    <location>
        <begin position="1"/>
        <end position="23"/>
    </location>
</feature>
<accession>A0A8B6EZT9</accession>
<proteinExistence type="inferred from homology"/>